<dbReference type="InterPro" id="IPR011012">
    <property type="entry name" value="Longin-like_dom_sf"/>
</dbReference>
<proteinExistence type="predicted"/>
<dbReference type="Ensembl" id="ENSMNET00000068450.1">
    <property type="protein sequence ID" value="ENSMNEP00000043942.1"/>
    <property type="gene ID" value="ENSMNEG00000044579.1"/>
</dbReference>
<dbReference type="SUPFAM" id="SSF64356">
    <property type="entry name" value="SNARE-like"/>
    <property type="match status" value="1"/>
</dbReference>
<reference evidence="1" key="2">
    <citation type="submission" date="2025-09" db="UniProtKB">
        <authorList>
            <consortium name="Ensembl"/>
        </authorList>
    </citation>
    <scope>IDENTIFICATION</scope>
</reference>
<accession>A0A2K6E6Z9</accession>
<name>A0A2K6E6Z9_MACNE</name>
<keyword evidence="2" id="KW-1185">Reference proteome</keyword>
<dbReference type="AlphaFoldDB" id="A0A2K6E6Z9"/>
<reference evidence="1" key="1">
    <citation type="submission" date="2025-08" db="UniProtKB">
        <authorList>
            <consortium name="Ensembl"/>
        </authorList>
    </citation>
    <scope>IDENTIFICATION</scope>
</reference>
<sequence>MISQFFILSSKGDPLIYKDFRGDSGGRDVAELFYRKLTGLPGDESPVVMLSVVAGACNPIYSGS</sequence>
<evidence type="ECO:0000313" key="1">
    <source>
        <dbReference type="Ensembl" id="ENSMNEP00000043942.1"/>
    </source>
</evidence>
<dbReference type="Proteomes" id="UP000233120">
    <property type="component" value="Unassembled WGS sequence"/>
</dbReference>
<evidence type="ECO:0000313" key="2">
    <source>
        <dbReference type="Proteomes" id="UP000233120"/>
    </source>
</evidence>
<dbReference type="Bgee" id="ENSMNEG00000044579">
    <property type="expression patterns" value="Expressed in pituitary gland and 12 other cell types or tissues"/>
</dbReference>
<dbReference type="GeneTree" id="ENSGT00940000159929"/>
<dbReference type="GO" id="GO:0005737">
    <property type="term" value="C:cytoplasm"/>
    <property type="evidence" value="ECO:0007669"/>
    <property type="project" value="UniProtKB-ARBA"/>
</dbReference>
<dbReference type="Gene3D" id="3.30.450.60">
    <property type="match status" value="1"/>
</dbReference>
<organism evidence="1 2">
    <name type="scientific">Macaca nemestrina</name>
    <name type="common">Pig-tailed macaque</name>
    <dbReference type="NCBI Taxonomy" id="9545"/>
    <lineage>
        <taxon>Eukaryota</taxon>
        <taxon>Metazoa</taxon>
        <taxon>Chordata</taxon>
        <taxon>Craniata</taxon>
        <taxon>Vertebrata</taxon>
        <taxon>Euteleostomi</taxon>
        <taxon>Mammalia</taxon>
        <taxon>Eutheria</taxon>
        <taxon>Euarchontoglires</taxon>
        <taxon>Primates</taxon>
        <taxon>Haplorrhini</taxon>
        <taxon>Catarrhini</taxon>
        <taxon>Cercopithecidae</taxon>
        <taxon>Cercopithecinae</taxon>
        <taxon>Macaca</taxon>
    </lineage>
</organism>
<gene>
    <name evidence="1" type="primary">AP4M1</name>
</gene>
<protein>
    <submittedName>
        <fullName evidence="1">Adaptor related protein complex 4 subunit mu 1</fullName>
    </submittedName>
</protein>